<dbReference type="EMBL" id="LAZR01007490">
    <property type="protein sequence ID" value="KKM84940.1"/>
    <property type="molecule type" value="Genomic_DNA"/>
</dbReference>
<accession>A0A0F9N837</accession>
<protein>
    <submittedName>
        <fullName evidence="1">Uncharacterized protein</fullName>
    </submittedName>
</protein>
<reference evidence="1" key="1">
    <citation type="journal article" date="2015" name="Nature">
        <title>Complex archaea that bridge the gap between prokaryotes and eukaryotes.</title>
        <authorList>
            <person name="Spang A."/>
            <person name="Saw J.H."/>
            <person name="Jorgensen S.L."/>
            <person name="Zaremba-Niedzwiedzka K."/>
            <person name="Martijn J."/>
            <person name="Lind A.E."/>
            <person name="van Eijk R."/>
            <person name="Schleper C."/>
            <person name="Guy L."/>
            <person name="Ettema T.J."/>
        </authorList>
    </citation>
    <scope>NUCLEOTIDE SEQUENCE</scope>
</reference>
<dbReference type="AlphaFoldDB" id="A0A0F9N837"/>
<comment type="caution">
    <text evidence="1">The sequence shown here is derived from an EMBL/GenBank/DDBJ whole genome shotgun (WGS) entry which is preliminary data.</text>
</comment>
<proteinExistence type="predicted"/>
<sequence>MKNQIITTPLNRHLKISQQTKPITVQIGNENRTP</sequence>
<evidence type="ECO:0000313" key="1">
    <source>
        <dbReference type="EMBL" id="KKM84940.1"/>
    </source>
</evidence>
<organism evidence="1">
    <name type="scientific">marine sediment metagenome</name>
    <dbReference type="NCBI Taxonomy" id="412755"/>
    <lineage>
        <taxon>unclassified sequences</taxon>
        <taxon>metagenomes</taxon>
        <taxon>ecological metagenomes</taxon>
    </lineage>
</organism>
<name>A0A0F9N837_9ZZZZ</name>
<gene>
    <name evidence="1" type="ORF">LCGC14_1294170</name>
</gene>